<protein>
    <submittedName>
        <fullName evidence="1">Uncharacterized protein</fullName>
    </submittedName>
</protein>
<gene>
    <name evidence="1" type="ORF">DVH24_016324</name>
</gene>
<name>A0A498HU57_MALDO</name>
<keyword evidence="2" id="KW-1185">Reference proteome</keyword>
<sequence>MIRACSPEWDTKGFTWWPKMFQKLVGNSSTLVNSLENLRRVCRTVDGCASLASKDILPSVILLIQSLPYPSGCHLLTLRLRIFFSGPEQAHLKRAGLGPVPVIRFAIPGPACFVSFLSGSGPVLPNLGLAPARPHPYL</sequence>
<accession>A0A498HU57</accession>
<evidence type="ECO:0000313" key="1">
    <source>
        <dbReference type="EMBL" id="RXH73502.1"/>
    </source>
</evidence>
<comment type="caution">
    <text evidence="1">The sequence shown here is derived from an EMBL/GenBank/DDBJ whole genome shotgun (WGS) entry which is preliminary data.</text>
</comment>
<organism evidence="1 2">
    <name type="scientific">Malus domestica</name>
    <name type="common">Apple</name>
    <name type="synonym">Pyrus malus</name>
    <dbReference type="NCBI Taxonomy" id="3750"/>
    <lineage>
        <taxon>Eukaryota</taxon>
        <taxon>Viridiplantae</taxon>
        <taxon>Streptophyta</taxon>
        <taxon>Embryophyta</taxon>
        <taxon>Tracheophyta</taxon>
        <taxon>Spermatophyta</taxon>
        <taxon>Magnoliopsida</taxon>
        <taxon>eudicotyledons</taxon>
        <taxon>Gunneridae</taxon>
        <taxon>Pentapetalae</taxon>
        <taxon>rosids</taxon>
        <taxon>fabids</taxon>
        <taxon>Rosales</taxon>
        <taxon>Rosaceae</taxon>
        <taxon>Amygdaloideae</taxon>
        <taxon>Maleae</taxon>
        <taxon>Malus</taxon>
    </lineage>
</organism>
<evidence type="ECO:0000313" key="2">
    <source>
        <dbReference type="Proteomes" id="UP000290289"/>
    </source>
</evidence>
<dbReference type="AlphaFoldDB" id="A0A498HU57"/>
<proteinExistence type="predicted"/>
<dbReference type="Proteomes" id="UP000290289">
    <property type="component" value="Chromosome 15"/>
</dbReference>
<reference evidence="1 2" key="1">
    <citation type="submission" date="2018-10" db="EMBL/GenBank/DDBJ databases">
        <title>A high-quality apple genome assembly.</title>
        <authorList>
            <person name="Hu J."/>
        </authorList>
    </citation>
    <scope>NUCLEOTIDE SEQUENCE [LARGE SCALE GENOMIC DNA]</scope>
    <source>
        <strain evidence="2">cv. HFTH1</strain>
        <tissue evidence="1">Young leaf</tissue>
    </source>
</reference>
<dbReference type="EMBL" id="RDQH01000341">
    <property type="protein sequence ID" value="RXH73502.1"/>
    <property type="molecule type" value="Genomic_DNA"/>
</dbReference>